<evidence type="ECO:0000256" key="4">
    <source>
        <dbReference type="ARBA" id="ARBA00009375"/>
    </source>
</evidence>
<feature type="region of interest" description="Disordered" evidence="16">
    <location>
        <begin position="657"/>
        <end position="883"/>
    </location>
</feature>
<dbReference type="SUPFAM" id="SSF55120">
    <property type="entry name" value="Pseudouridine synthase"/>
    <property type="match status" value="1"/>
</dbReference>
<feature type="compositionally biased region" description="Low complexity" evidence="16">
    <location>
        <begin position="661"/>
        <end position="677"/>
    </location>
</feature>
<dbReference type="Gene3D" id="3.30.70.580">
    <property type="entry name" value="Pseudouridine synthase I, catalytic domain, N-terminal subdomain"/>
    <property type="match status" value="1"/>
</dbReference>
<comment type="similarity">
    <text evidence="4">Belongs to the tRNA pseudouridine synthase TruA family.</text>
</comment>
<dbReference type="NCBIfam" id="TIGR00071">
    <property type="entry name" value="hisT_truA"/>
    <property type="match status" value="1"/>
</dbReference>
<feature type="compositionally biased region" description="Low complexity" evidence="16">
    <location>
        <begin position="46"/>
        <end position="66"/>
    </location>
</feature>
<feature type="region of interest" description="Disordered" evidence="16">
    <location>
        <begin position="1616"/>
        <end position="1685"/>
    </location>
</feature>
<protein>
    <recommendedName>
        <fullName evidence="11">tRNA pseudouridine synthase 1</fullName>
    </recommendedName>
    <alternativeName>
        <fullName evidence="12">tRNA pseudouridylate synthase 1</fullName>
    </alternativeName>
    <alternativeName>
        <fullName evidence="13">tRNA-uridine isomerase 1</fullName>
    </alternativeName>
</protein>
<evidence type="ECO:0000313" key="19">
    <source>
        <dbReference type="Proteomes" id="UP000279259"/>
    </source>
</evidence>
<dbReference type="GO" id="GO:0031119">
    <property type="term" value="P:tRNA pseudouridine synthesis"/>
    <property type="evidence" value="ECO:0007669"/>
    <property type="project" value="InterPro"/>
</dbReference>
<feature type="compositionally biased region" description="Polar residues" evidence="16">
    <location>
        <begin position="32"/>
        <end position="45"/>
    </location>
</feature>
<reference evidence="18 19" key="1">
    <citation type="submission" date="2018-11" db="EMBL/GenBank/DDBJ databases">
        <title>Genome sequence of Saitozyma podzolica DSM 27192.</title>
        <authorList>
            <person name="Aliyu H."/>
            <person name="Gorte O."/>
            <person name="Ochsenreither K."/>
        </authorList>
    </citation>
    <scope>NUCLEOTIDE SEQUENCE [LARGE SCALE GENOMIC DNA]</scope>
    <source>
        <strain evidence="18 19">DSM 27192</strain>
    </source>
</reference>
<feature type="compositionally biased region" description="Gly residues" evidence="16">
    <location>
        <begin position="1387"/>
        <end position="1402"/>
    </location>
</feature>
<feature type="region of interest" description="Disordered" evidence="16">
    <location>
        <begin position="903"/>
        <end position="937"/>
    </location>
</feature>
<comment type="catalytic activity">
    <reaction evidence="9">
        <text>a uridine in tRNA = a pseudouridine in tRNA</text>
        <dbReference type="Rhea" id="RHEA:54572"/>
        <dbReference type="Rhea" id="RHEA-COMP:13339"/>
        <dbReference type="Rhea" id="RHEA-COMP:13934"/>
        <dbReference type="ChEBI" id="CHEBI:65314"/>
        <dbReference type="ChEBI" id="CHEBI:65315"/>
    </reaction>
</comment>
<feature type="compositionally biased region" description="Basic and acidic residues" evidence="16">
    <location>
        <begin position="701"/>
        <end position="713"/>
    </location>
</feature>
<feature type="domain" description="Pseudouridine synthase I TruA alpha/beta" evidence="17">
    <location>
        <begin position="1439"/>
        <end position="1543"/>
    </location>
</feature>
<evidence type="ECO:0000256" key="16">
    <source>
        <dbReference type="SAM" id="MobiDB-lite"/>
    </source>
</evidence>
<feature type="compositionally biased region" description="Gly residues" evidence="16">
    <location>
        <begin position="1179"/>
        <end position="1190"/>
    </location>
</feature>
<comment type="catalytic activity">
    <reaction evidence="1">
        <text>a uridine in mRNA = a pseudouridine in mRNA</text>
        <dbReference type="Rhea" id="RHEA:56644"/>
        <dbReference type="Rhea" id="RHEA-COMP:14658"/>
        <dbReference type="Rhea" id="RHEA-COMP:14659"/>
        <dbReference type="ChEBI" id="CHEBI:65314"/>
        <dbReference type="ChEBI" id="CHEBI:65315"/>
    </reaction>
</comment>
<dbReference type="GO" id="GO:0009982">
    <property type="term" value="F:pseudouridine synthase activity"/>
    <property type="evidence" value="ECO:0007669"/>
    <property type="project" value="InterPro"/>
</dbReference>
<feature type="compositionally biased region" description="Basic and acidic residues" evidence="16">
    <location>
        <begin position="1675"/>
        <end position="1685"/>
    </location>
</feature>
<evidence type="ECO:0000256" key="12">
    <source>
        <dbReference type="ARBA" id="ARBA00079072"/>
    </source>
</evidence>
<dbReference type="InterPro" id="IPR020095">
    <property type="entry name" value="PsdUridine_synth_TruA_C"/>
</dbReference>
<keyword evidence="19" id="KW-1185">Reference proteome</keyword>
<comment type="caution">
    <text evidence="18">The sequence shown here is derived from an EMBL/GenBank/DDBJ whole genome shotgun (WGS) entry which is preliminary data.</text>
</comment>
<evidence type="ECO:0000256" key="2">
    <source>
        <dbReference type="ARBA" id="ARBA00001832"/>
    </source>
</evidence>
<feature type="compositionally biased region" description="Low complexity" evidence="16">
    <location>
        <begin position="756"/>
        <end position="775"/>
    </location>
</feature>
<feature type="binding site" evidence="15">
    <location>
        <position position="1314"/>
    </location>
    <ligand>
        <name>substrate</name>
    </ligand>
</feature>
<evidence type="ECO:0000256" key="5">
    <source>
        <dbReference type="ARBA" id="ARBA00022664"/>
    </source>
</evidence>
<keyword evidence="6" id="KW-0819">tRNA processing</keyword>
<feature type="compositionally biased region" description="Polar residues" evidence="16">
    <location>
        <begin position="688"/>
        <end position="697"/>
    </location>
</feature>
<feature type="region of interest" description="Disordered" evidence="16">
    <location>
        <begin position="1"/>
        <end position="105"/>
    </location>
</feature>
<evidence type="ECO:0000256" key="7">
    <source>
        <dbReference type="ARBA" id="ARBA00023235"/>
    </source>
</evidence>
<evidence type="ECO:0000256" key="3">
    <source>
        <dbReference type="ARBA" id="ARBA00004123"/>
    </source>
</evidence>
<name>A0A427YI42_9TREE</name>
<dbReference type="CDD" id="cd02568">
    <property type="entry name" value="PseudoU_synth_PUS1_PUS2"/>
    <property type="match status" value="1"/>
</dbReference>
<comment type="function">
    <text evidence="10">Formation of pseudouridine at positions 27 and 28 in the anticodon stem and loop of transfer RNAs; at positions 34 and 36 of intron-containing precursor tRNA(Ile) and at position 35 in the intron-containing tRNA(Tyr). Catalyzes pseudouridylation at position 44 in U2 snRNA. Also catalyzes pseudouridylation of mRNAs.</text>
</comment>
<dbReference type="OrthoDB" id="10256309at2759"/>
<dbReference type="GO" id="GO:1990481">
    <property type="term" value="P:mRNA pseudouridine synthesis"/>
    <property type="evidence" value="ECO:0007669"/>
    <property type="project" value="TreeGrafter"/>
</dbReference>
<feature type="region of interest" description="Disordered" evidence="16">
    <location>
        <begin position="1121"/>
        <end position="1216"/>
    </location>
</feature>
<feature type="region of interest" description="Disordered" evidence="16">
    <location>
        <begin position="1361"/>
        <end position="1420"/>
    </location>
</feature>
<feature type="compositionally biased region" description="Acidic residues" evidence="16">
    <location>
        <begin position="1663"/>
        <end position="1674"/>
    </location>
</feature>
<dbReference type="InterPro" id="IPR001406">
    <property type="entry name" value="PsdUridine_synth_TruA"/>
</dbReference>
<evidence type="ECO:0000256" key="15">
    <source>
        <dbReference type="PIRSR" id="PIRSR641708-2"/>
    </source>
</evidence>
<keyword evidence="8" id="KW-0539">Nucleus</keyword>
<sequence>MSVARDSEGTSTNATTERVPLLNIVSHPPDSQPISPHTSTKPTSAGSSVTLDGTGSTGSTTAEPSGAGAGRTGEDDGDESKIALRWKPRPRVGSGQGQADTARPAVKISKARQGWGNFPLSLLHSVFSYALTTISVDPGVDEVCGDAHDIAQALAQRVWLCEMRTVCSGWRTAVDSHPFWPAYTMVLDPSRQHQSTVDDLTSSTLTPSTPSFPTLFHRARSTTLSTCLACKLNHPERLGFYPANPKKITPTSKFGWAPTCNAHWSNFCIGCMMEQPNIRGTDIRNFQALAVFEDTDTDEHGRTRPWTRSSKLCVGCRKAAIHREIDYWLKLCARGGVVRGLGRVDLTKSMAYTEYTSGAYGRARPAAYHTVERVWLMDHTRWNELFSAAQSLQTNAKLIKRVYINSGHTENESNRAYRHSLMQELRGDDTEVDVRKDEATMDALYKNWNKMLVEGDLDEEDDDSDDDEDDEVSSMIEGHLNDYWIDQLREGAINDWLMDRVRLGFWITVSHEVSHLRQGGYAPSITVHARDYQHVFPGPVSTWSFSATPRDGMAECLGIVGLHERVISQHATAQPFLPPQRLVHELDNLFLAKLRERLAPALATLASTVQDEVEDEEDAEAVCRSMDFEEVMGWLRSPESWIRNESRRRLRRLAEERERTAAAGTATATVSATAAETPNTPSDAGGSTVDSQSNSSPRVELVVDHEEQSREGDEPYAIRIEGGSESAWDDDPPRLGKRKSPPTSDEDVGERKSKQGSRASRSSSSSPTSSSKTSSNHGVLDNDATDTVKASVMVRGQTPGTATGSDGASSAASPKAGDLVSTTRSSSESETIPITPEEDMGATVEAPSLEGKSHLKSEVSAANLDQTEQTDRGMSELGADDNVGATKDADALGSHRHAVAVPPVPGILSNDAPPSKTQAPPAHSRRTPPPKSISTSSGTDLIATLNIDALEPLLHTPIELIPYVPMPDLAAGDHVVEAAIMEAWHDSRAGLRECRCGICARGKKLEREARNLASLWLAGVEAERERVMANGGVYIRVLIKHSLSFSFKMDAGNDNSLESSKRGRSASPAADQSRGEPASPPRKKLALDGAKATAMPRSPAGEVPMMDEEAGMNEEMAFNAAQTSGLESAEPAGKSAASGDRGDKEALGEVASPSKRKGQEDAPSGEGKRQKQQVKGKGKGWQGKSGGGAAEGKEGKEAKDGGAPQRDPKDQTHGSRTIEGDIFAALVKAGAVSEDNADDHRKVDVQRAARTDAGVHAAGNVISLKMILEPPLPDGIPSLTAHVNSLLPDQIRMWGFVRTQKSFQARTACDSRIYEYLLPSYCLLPPAATDALSKRLDESSPGWRDVLGVSAEFADAAPAPALASSGDEVGQNGVEGNVVGAGEAEGEGAGQGAGASAGAGEGAGEDEETKVDPKARGEYERRRTWRVDPDTLRRFRELIAEFKGTHNFHNYTVGKPFNDRTVKRYMIRLEVKDPQVYGEIEWISVQIHGQSFMLHQIRKMISLAMLACRTASPPALIPETFGPKRIHIPKAPPLGLLLEAPQFKTYNDKLRSNSHNVPADEQRDPVDFGLYKEDMHAFKVKYIYEKLRQEELEFNVFHKWLRQVDCSASAQFSFLNSSGTIPPEAEAKPKETKAEAGEPSGGTGAGEGEGKAKGKRPAKKEEFEEVESEDEELDREQLRRGELEG</sequence>
<feature type="region of interest" description="Disordered" evidence="16">
    <location>
        <begin position="1054"/>
        <end position="1104"/>
    </location>
</feature>
<dbReference type="Proteomes" id="UP000279259">
    <property type="component" value="Unassembled WGS sequence"/>
</dbReference>
<dbReference type="STRING" id="1890683.A0A427YI42"/>
<evidence type="ECO:0000256" key="13">
    <source>
        <dbReference type="ARBA" id="ARBA00080858"/>
    </source>
</evidence>
<evidence type="ECO:0000256" key="9">
    <source>
        <dbReference type="ARBA" id="ARBA00036943"/>
    </source>
</evidence>
<dbReference type="FunFam" id="3.30.70.580:FF:000002">
    <property type="entry name" value="tRNA pseudouridine synthase"/>
    <property type="match status" value="1"/>
</dbReference>
<evidence type="ECO:0000256" key="1">
    <source>
        <dbReference type="ARBA" id="ARBA00001166"/>
    </source>
</evidence>
<keyword evidence="5" id="KW-0507">mRNA processing</keyword>
<feature type="compositionally biased region" description="Basic and acidic residues" evidence="16">
    <location>
        <begin position="1410"/>
        <end position="1420"/>
    </location>
</feature>
<evidence type="ECO:0000313" key="18">
    <source>
        <dbReference type="EMBL" id="RSH90755.1"/>
    </source>
</evidence>
<dbReference type="GO" id="GO:0003723">
    <property type="term" value="F:RNA binding"/>
    <property type="evidence" value="ECO:0007669"/>
    <property type="project" value="InterPro"/>
</dbReference>
<dbReference type="InterPro" id="IPR020094">
    <property type="entry name" value="TruA/RsuA/RluB/E/F_N"/>
</dbReference>
<dbReference type="PANTHER" id="PTHR11142:SF4">
    <property type="entry name" value="PSEUDOURIDYLATE SYNTHASE 1 HOMOLOG"/>
    <property type="match status" value="1"/>
</dbReference>
<dbReference type="EMBL" id="RSCD01000009">
    <property type="protein sequence ID" value="RSH90755.1"/>
    <property type="molecule type" value="Genomic_DNA"/>
</dbReference>
<feature type="compositionally biased region" description="Basic and acidic residues" evidence="16">
    <location>
        <begin position="1625"/>
        <end position="1636"/>
    </location>
</feature>
<dbReference type="GO" id="GO:0006397">
    <property type="term" value="P:mRNA processing"/>
    <property type="evidence" value="ECO:0007669"/>
    <property type="project" value="UniProtKB-KW"/>
</dbReference>
<comment type="catalytic activity">
    <reaction evidence="2">
        <text>uridine in snRNA = pseudouridine in snRNA</text>
        <dbReference type="Rhea" id="RHEA:51124"/>
        <dbReference type="Rhea" id="RHEA-COMP:12891"/>
        <dbReference type="Rhea" id="RHEA-COMP:12892"/>
        <dbReference type="ChEBI" id="CHEBI:65314"/>
        <dbReference type="ChEBI" id="CHEBI:65315"/>
    </reaction>
</comment>
<dbReference type="GO" id="GO:0005634">
    <property type="term" value="C:nucleus"/>
    <property type="evidence" value="ECO:0007669"/>
    <property type="project" value="UniProtKB-SubCell"/>
</dbReference>
<feature type="compositionally biased region" description="Low complexity" evidence="16">
    <location>
        <begin position="799"/>
        <end position="835"/>
    </location>
</feature>
<dbReference type="InterPro" id="IPR020103">
    <property type="entry name" value="PsdUridine_synth_cat_dom_sf"/>
</dbReference>
<dbReference type="InterPro" id="IPR020097">
    <property type="entry name" value="PsdUridine_synth_TruA_a/b_dom"/>
</dbReference>
<feature type="compositionally biased region" description="Basic and acidic residues" evidence="16">
    <location>
        <begin position="1191"/>
        <end position="1216"/>
    </location>
</feature>
<comment type="subcellular location">
    <subcellularLocation>
        <location evidence="3">Nucleus</location>
    </subcellularLocation>
</comment>
<dbReference type="GO" id="GO:0031120">
    <property type="term" value="P:snRNA pseudouridine synthesis"/>
    <property type="evidence" value="ECO:0007669"/>
    <property type="project" value="UniProtKB-ARBA"/>
</dbReference>
<dbReference type="FunFam" id="3.30.70.660:FF:000002">
    <property type="entry name" value="tRNA pseudouridine synthase"/>
    <property type="match status" value="1"/>
</dbReference>
<evidence type="ECO:0000256" key="6">
    <source>
        <dbReference type="ARBA" id="ARBA00022694"/>
    </source>
</evidence>
<accession>A0A427YI42</accession>
<evidence type="ECO:0000256" key="10">
    <source>
        <dbReference type="ARBA" id="ARBA00053072"/>
    </source>
</evidence>
<evidence type="ECO:0000256" key="11">
    <source>
        <dbReference type="ARBA" id="ARBA00073968"/>
    </source>
</evidence>
<dbReference type="Gene3D" id="3.30.70.660">
    <property type="entry name" value="Pseudouridine synthase I, catalytic domain, C-terminal subdomain"/>
    <property type="match status" value="1"/>
</dbReference>
<dbReference type="Pfam" id="PF01416">
    <property type="entry name" value="PseudoU_synth_1"/>
    <property type="match status" value="1"/>
</dbReference>
<dbReference type="PANTHER" id="PTHR11142">
    <property type="entry name" value="PSEUDOURIDYLATE SYNTHASE"/>
    <property type="match status" value="1"/>
</dbReference>
<evidence type="ECO:0000256" key="8">
    <source>
        <dbReference type="ARBA" id="ARBA00023242"/>
    </source>
</evidence>
<evidence type="ECO:0000256" key="14">
    <source>
        <dbReference type="PIRSR" id="PIRSR641708-1"/>
    </source>
</evidence>
<evidence type="ECO:0000259" key="17">
    <source>
        <dbReference type="Pfam" id="PF01416"/>
    </source>
</evidence>
<dbReference type="InterPro" id="IPR041708">
    <property type="entry name" value="PUS1/PUS2-like"/>
</dbReference>
<proteinExistence type="inferred from homology"/>
<feature type="compositionally biased region" description="Low complexity" evidence="16">
    <location>
        <begin position="1361"/>
        <end position="1382"/>
    </location>
</feature>
<feature type="active site" description="Nucleophile" evidence="14">
    <location>
        <position position="1252"/>
    </location>
</feature>
<organism evidence="18 19">
    <name type="scientific">Saitozyma podzolica</name>
    <dbReference type="NCBI Taxonomy" id="1890683"/>
    <lineage>
        <taxon>Eukaryota</taxon>
        <taxon>Fungi</taxon>
        <taxon>Dikarya</taxon>
        <taxon>Basidiomycota</taxon>
        <taxon>Agaricomycotina</taxon>
        <taxon>Tremellomycetes</taxon>
        <taxon>Tremellales</taxon>
        <taxon>Trimorphomycetaceae</taxon>
        <taxon>Saitozyma</taxon>
    </lineage>
</organism>
<gene>
    <name evidence="18" type="primary">PUS1</name>
    <name evidence="18" type="ORF">EHS25_009930</name>
</gene>
<keyword evidence="7" id="KW-0413">Isomerase</keyword>